<dbReference type="Pfam" id="PF03466">
    <property type="entry name" value="LysR_substrate"/>
    <property type="match status" value="1"/>
</dbReference>
<comment type="caution">
    <text evidence="6">The sequence shown here is derived from an EMBL/GenBank/DDBJ whole genome shotgun (WGS) entry which is preliminary data.</text>
</comment>
<evidence type="ECO:0000259" key="5">
    <source>
        <dbReference type="PROSITE" id="PS50931"/>
    </source>
</evidence>
<comment type="similarity">
    <text evidence="1">Belongs to the LysR transcriptional regulatory family.</text>
</comment>
<evidence type="ECO:0000256" key="4">
    <source>
        <dbReference type="ARBA" id="ARBA00023163"/>
    </source>
</evidence>
<dbReference type="GO" id="GO:0005829">
    <property type="term" value="C:cytosol"/>
    <property type="evidence" value="ECO:0007669"/>
    <property type="project" value="TreeGrafter"/>
</dbReference>
<gene>
    <name evidence="6" type="ORF">EHS89_15995</name>
</gene>
<proteinExistence type="inferred from homology"/>
<keyword evidence="2" id="KW-0805">Transcription regulation</keyword>
<accession>A0A3P1SLD0</accession>
<dbReference type="PANTHER" id="PTHR30419">
    <property type="entry name" value="HTH-TYPE TRANSCRIPTIONAL REGULATOR YBHD"/>
    <property type="match status" value="1"/>
</dbReference>
<dbReference type="RefSeq" id="WP_124927168.1">
    <property type="nucleotide sequence ID" value="NZ_BMOH01000003.1"/>
</dbReference>
<dbReference type="InterPro" id="IPR000847">
    <property type="entry name" value="LysR_HTH_N"/>
</dbReference>
<dbReference type="InterPro" id="IPR036390">
    <property type="entry name" value="WH_DNA-bd_sf"/>
</dbReference>
<evidence type="ECO:0000256" key="3">
    <source>
        <dbReference type="ARBA" id="ARBA00023125"/>
    </source>
</evidence>
<keyword evidence="7" id="KW-1185">Reference proteome</keyword>
<dbReference type="PANTHER" id="PTHR30419:SF30">
    <property type="entry name" value="LYSR FAMILY TRANSCRIPTIONAL REGULATOR"/>
    <property type="match status" value="1"/>
</dbReference>
<name>A0A3P1SLD0_9GAMM</name>
<evidence type="ECO:0000313" key="6">
    <source>
        <dbReference type="EMBL" id="RRC98073.1"/>
    </source>
</evidence>
<evidence type="ECO:0000256" key="2">
    <source>
        <dbReference type="ARBA" id="ARBA00023015"/>
    </source>
</evidence>
<dbReference type="AlphaFoldDB" id="A0A3P1SLD0"/>
<dbReference type="InterPro" id="IPR036388">
    <property type="entry name" value="WH-like_DNA-bd_sf"/>
</dbReference>
<dbReference type="EMBL" id="RQXV01000009">
    <property type="protein sequence ID" value="RRC98073.1"/>
    <property type="molecule type" value="Genomic_DNA"/>
</dbReference>
<dbReference type="SUPFAM" id="SSF46785">
    <property type="entry name" value="Winged helix' DNA-binding domain"/>
    <property type="match status" value="1"/>
</dbReference>
<dbReference type="CDD" id="cd08440">
    <property type="entry name" value="PBP2_LTTR_like_4"/>
    <property type="match status" value="1"/>
</dbReference>
<evidence type="ECO:0000256" key="1">
    <source>
        <dbReference type="ARBA" id="ARBA00009437"/>
    </source>
</evidence>
<protein>
    <submittedName>
        <fullName evidence="6">LysR family transcriptional regulator</fullName>
    </submittedName>
</protein>
<dbReference type="OrthoDB" id="646694at2"/>
<evidence type="ECO:0000313" key="7">
    <source>
        <dbReference type="Proteomes" id="UP000267535"/>
    </source>
</evidence>
<dbReference type="SUPFAM" id="SSF53850">
    <property type="entry name" value="Periplasmic binding protein-like II"/>
    <property type="match status" value="1"/>
</dbReference>
<dbReference type="PROSITE" id="PS50931">
    <property type="entry name" value="HTH_LYSR"/>
    <property type="match status" value="1"/>
</dbReference>
<dbReference type="PRINTS" id="PR00039">
    <property type="entry name" value="HTHLYSR"/>
</dbReference>
<dbReference type="InterPro" id="IPR050950">
    <property type="entry name" value="HTH-type_LysR_regulators"/>
</dbReference>
<reference evidence="6 7" key="1">
    <citation type="submission" date="2018-11" db="EMBL/GenBank/DDBJ databases">
        <title>The draft genome sequence of Amphritea balenae JAMM 1525T.</title>
        <authorList>
            <person name="Fang Z."/>
            <person name="Zhang Y."/>
            <person name="Han X."/>
        </authorList>
    </citation>
    <scope>NUCLEOTIDE SEQUENCE [LARGE SCALE GENOMIC DNA]</scope>
    <source>
        <strain evidence="6 7">JAMM 1525</strain>
    </source>
</reference>
<dbReference type="GO" id="GO:0003677">
    <property type="term" value="F:DNA binding"/>
    <property type="evidence" value="ECO:0007669"/>
    <property type="project" value="UniProtKB-KW"/>
</dbReference>
<keyword evidence="4" id="KW-0804">Transcription</keyword>
<dbReference type="Pfam" id="PF00126">
    <property type="entry name" value="HTH_1"/>
    <property type="match status" value="1"/>
</dbReference>
<organism evidence="6 7">
    <name type="scientific">Amphritea balenae</name>
    <dbReference type="NCBI Taxonomy" id="452629"/>
    <lineage>
        <taxon>Bacteria</taxon>
        <taxon>Pseudomonadati</taxon>
        <taxon>Pseudomonadota</taxon>
        <taxon>Gammaproteobacteria</taxon>
        <taxon>Oceanospirillales</taxon>
        <taxon>Oceanospirillaceae</taxon>
        <taxon>Amphritea</taxon>
    </lineage>
</organism>
<feature type="domain" description="HTH lysR-type" evidence="5">
    <location>
        <begin position="5"/>
        <end position="62"/>
    </location>
</feature>
<dbReference type="Proteomes" id="UP000267535">
    <property type="component" value="Unassembled WGS sequence"/>
</dbReference>
<keyword evidence="3" id="KW-0238">DNA-binding</keyword>
<dbReference type="FunFam" id="1.10.10.10:FF:000001">
    <property type="entry name" value="LysR family transcriptional regulator"/>
    <property type="match status" value="1"/>
</dbReference>
<sequence>MNSSLSIRHLRAFCEVALCGSFTRAAGNLHLTQSTLTATIKQLEQDVGLTLFDRTTRRVILTNEGEQFQPVAERLISDFDTALTDLRATSEQQKGQVSVAASPSTISHLLPPVIQQYHREYPNISISLRDENAAQIEQLVLSNEVDFGIGANHSSNNDLHYEALIKDRYGVVVSNESELFNATELNWQQLEQSPLLYLSADTGIRVQLDQLRKQSGISIENPQALIEVSTPSGIAALIKQQLGISVLPALAASTESFKGLKFIPLREPVIERNICLITRKGRSLSPAGLSMMQMSQQHLLSMPLPAYLKAVR</sequence>
<dbReference type="InterPro" id="IPR005119">
    <property type="entry name" value="LysR_subst-bd"/>
</dbReference>
<dbReference type="GO" id="GO:0003700">
    <property type="term" value="F:DNA-binding transcription factor activity"/>
    <property type="evidence" value="ECO:0007669"/>
    <property type="project" value="InterPro"/>
</dbReference>
<dbReference type="Gene3D" id="1.10.10.10">
    <property type="entry name" value="Winged helix-like DNA-binding domain superfamily/Winged helix DNA-binding domain"/>
    <property type="match status" value="1"/>
</dbReference>
<dbReference type="Gene3D" id="3.40.190.290">
    <property type="match status" value="1"/>
</dbReference>